<feature type="non-terminal residue" evidence="1">
    <location>
        <position position="1"/>
    </location>
</feature>
<name>A0A821KNA2_9BILA</name>
<gene>
    <name evidence="1" type="ORF">UJA718_LOCUS37951</name>
</gene>
<sequence>AAGWKRVGYEAIVVFVGDFTLPNILTSRLNLSRSYLKHVGAYIIDIQCNESYAIKVSQLIRVFSGFLPDSIVHDDDDVLTGDSDLMPLRSSEYQSNDGTDGFIFNAFCCGSFQRRGRSYRMFPS</sequence>
<accession>A0A821KNA2</accession>
<proteinExistence type="predicted"/>
<dbReference type="Proteomes" id="UP000663873">
    <property type="component" value="Unassembled WGS sequence"/>
</dbReference>
<protein>
    <submittedName>
        <fullName evidence="1">Uncharacterized protein</fullName>
    </submittedName>
</protein>
<evidence type="ECO:0000313" key="1">
    <source>
        <dbReference type="EMBL" id="CAF4734095.1"/>
    </source>
</evidence>
<dbReference type="AlphaFoldDB" id="A0A821KNA2"/>
<comment type="caution">
    <text evidence="1">The sequence shown here is derived from an EMBL/GenBank/DDBJ whole genome shotgun (WGS) entry which is preliminary data.</text>
</comment>
<organism evidence="1 2">
    <name type="scientific">Rotaria socialis</name>
    <dbReference type="NCBI Taxonomy" id="392032"/>
    <lineage>
        <taxon>Eukaryota</taxon>
        <taxon>Metazoa</taxon>
        <taxon>Spiralia</taxon>
        <taxon>Gnathifera</taxon>
        <taxon>Rotifera</taxon>
        <taxon>Eurotatoria</taxon>
        <taxon>Bdelloidea</taxon>
        <taxon>Philodinida</taxon>
        <taxon>Philodinidae</taxon>
        <taxon>Rotaria</taxon>
    </lineage>
</organism>
<dbReference type="EMBL" id="CAJOBP010038288">
    <property type="protein sequence ID" value="CAF4734095.1"/>
    <property type="molecule type" value="Genomic_DNA"/>
</dbReference>
<reference evidence="1" key="1">
    <citation type="submission" date="2021-02" db="EMBL/GenBank/DDBJ databases">
        <authorList>
            <person name="Nowell W R."/>
        </authorList>
    </citation>
    <scope>NUCLEOTIDE SEQUENCE</scope>
</reference>
<keyword evidence="2" id="KW-1185">Reference proteome</keyword>
<evidence type="ECO:0000313" key="2">
    <source>
        <dbReference type="Proteomes" id="UP000663873"/>
    </source>
</evidence>